<protein>
    <submittedName>
        <fullName evidence="2">Uncharacterized protein</fullName>
    </submittedName>
</protein>
<reference evidence="2" key="1">
    <citation type="submission" date="2022-11" db="UniProtKB">
        <authorList>
            <consortium name="WormBaseParasite"/>
        </authorList>
    </citation>
    <scope>IDENTIFICATION</scope>
</reference>
<sequence length="67" mass="8005">MLSSFLRNGTNSSVFFFKLFEHLNGKGYRNINDIVEMLRCIMSYRRTFQAFFVLIRHRSLPLEIEIS</sequence>
<evidence type="ECO:0000313" key="2">
    <source>
        <dbReference type="WBParaSite" id="PEQ_0000729301-mRNA-1"/>
    </source>
</evidence>
<organism evidence="1 2">
    <name type="scientific">Parascaris equorum</name>
    <name type="common">Equine roundworm</name>
    <dbReference type="NCBI Taxonomy" id="6256"/>
    <lineage>
        <taxon>Eukaryota</taxon>
        <taxon>Metazoa</taxon>
        <taxon>Ecdysozoa</taxon>
        <taxon>Nematoda</taxon>
        <taxon>Chromadorea</taxon>
        <taxon>Rhabditida</taxon>
        <taxon>Spirurina</taxon>
        <taxon>Ascaridomorpha</taxon>
        <taxon>Ascaridoidea</taxon>
        <taxon>Ascarididae</taxon>
        <taxon>Parascaris</taxon>
    </lineage>
</organism>
<evidence type="ECO:0000313" key="1">
    <source>
        <dbReference type="Proteomes" id="UP000887564"/>
    </source>
</evidence>
<keyword evidence="1" id="KW-1185">Reference proteome</keyword>
<dbReference type="WBParaSite" id="PEQ_0000729301-mRNA-1">
    <property type="protein sequence ID" value="PEQ_0000729301-mRNA-1"/>
    <property type="gene ID" value="PEQ_0000729301"/>
</dbReference>
<proteinExistence type="predicted"/>
<accession>A0A914RR39</accession>
<name>A0A914RR39_PAREQ</name>
<dbReference type="Proteomes" id="UP000887564">
    <property type="component" value="Unplaced"/>
</dbReference>
<dbReference type="AlphaFoldDB" id="A0A914RR39"/>